<dbReference type="Proteomes" id="UP000190367">
    <property type="component" value="Unassembled WGS sequence"/>
</dbReference>
<sequence>MAIIRPFKGLRPKEELAAQVAARPYDVLSSDEAKAAAAGNPYSYYHVSKSEIDLPEGIDTHSQQVYDKAAENLQRLVKEGVLFQEAQPAYYIYKLVMNGRAQTGLVCASSVDDYNKGIIKKHEFTRPDKELDRINHIKTTLAQTGNVFLAYNDVPEVNALIDHWQNNNKPAYDFTADDGIQHTIWVINTPAAVQEITTLFAEKVPCTYIADGHHRAASASLVQKEFQEKGTITSVENPVNYFLTTIFPASQLAILDYNRLVKDLNGLSKAELLSRLDYDFTVEEIGHQPQQPSMLHEFSMYLEGTWYRLVAKEGTYTTDPIGILDVTILSNNILDKHLGIKDQRTDKRIDFVGGIRGLQELVKRVDSGEMKVAFALYPVTIQQLFDIADSGNVMPPKSTWFEPKLRDGLITHVI</sequence>
<proteinExistence type="predicted"/>
<dbReference type="AlphaFoldDB" id="A0A1T4RZR7"/>
<keyword evidence="2" id="KW-1185">Reference proteome</keyword>
<dbReference type="RefSeq" id="WP_078670358.1">
    <property type="nucleotide sequence ID" value="NZ_FUWZ01000002.1"/>
</dbReference>
<protein>
    <submittedName>
        <fullName evidence="1">Uncharacterized conserved protein, DUF1015 family</fullName>
    </submittedName>
</protein>
<name>A0A1T4RZR7_9BACT</name>
<evidence type="ECO:0000313" key="1">
    <source>
        <dbReference type="EMBL" id="SKA21519.1"/>
    </source>
</evidence>
<dbReference type="Pfam" id="PF06245">
    <property type="entry name" value="DUF1015"/>
    <property type="match status" value="1"/>
</dbReference>
<evidence type="ECO:0000313" key="2">
    <source>
        <dbReference type="Proteomes" id="UP000190367"/>
    </source>
</evidence>
<dbReference type="PANTHER" id="PTHR36454:SF1">
    <property type="entry name" value="DUF1015 DOMAIN-CONTAINING PROTEIN"/>
    <property type="match status" value="1"/>
</dbReference>
<dbReference type="EMBL" id="FUWZ01000002">
    <property type="protein sequence ID" value="SKA21519.1"/>
    <property type="molecule type" value="Genomic_DNA"/>
</dbReference>
<dbReference type="STRING" id="634771.SAMN04488128_1021633"/>
<dbReference type="OrthoDB" id="9781616at2"/>
<gene>
    <name evidence="1" type="ORF">SAMN04488128_1021633</name>
</gene>
<accession>A0A1T4RZR7</accession>
<dbReference type="InterPro" id="IPR008323">
    <property type="entry name" value="UCP033563"/>
</dbReference>
<organism evidence="1 2">
    <name type="scientific">Chitinophaga eiseniae</name>
    <dbReference type="NCBI Taxonomy" id="634771"/>
    <lineage>
        <taxon>Bacteria</taxon>
        <taxon>Pseudomonadati</taxon>
        <taxon>Bacteroidota</taxon>
        <taxon>Chitinophagia</taxon>
        <taxon>Chitinophagales</taxon>
        <taxon>Chitinophagaceae</taxon>
        <taxon>Chitinophaga</taxon>
    </lineage>
</organism>
<reference evidence="2" key="1">
    <citation type="submission" date="2017-02" db="EMBL/GenBank/DDBJ databases">
        <authorList>
            <person name="Varghese N."/>
            <person name="Submissions S."/>
        </authorList>
    </citation>
    <scope>NUCLEOTIDE SEQUENCE [LARGE SCALE GENOMIC DNA]</scope>
    <source>
        <strain evidence="2">DSM 22224</strain>
    </source>
</reference>
<dbReference type="PANTHER" id="PTHR36454">
    <property type="entry name" value="LMO2823 PROTEIN"/>
    <property type="match status" value="1"/>
</dbReference>
<dbReference type="PIRSF" id="PIRSF033563">
    <property type="entry name" value="UCP033563"/>
    <property type="match status" value="1"/>
</dbReference>